<protein>
    <submittedName>
        <fullName evidence="1">AAA family ATPase</fullName>
    </submittedName>
</protein>
<name>A0A933GPM7_UNCTE</name>
<gene>
    <name evidence="1" type="ORF">HY730_09240</name>
</gene>
<dbReference type="EMBL" id="JACQWF010000403">
    <property type="protein sequence ID" value="MBI4596539.1"/>
    <property type="molecule type" value="Genomic_DNA"/>
</dbReference>
<evidence type="ECO:0000313" key="1">
    <source>
        <dbReference type="EMBL" id="MBI4596539.1"/>
    </source>
</evidence>
<accession>A0A933GPM7</accession>
<dbReference type="Pfam" id="PF13481">
    <property type="entry name" value="AAA_25"/>
    <property type="match status" value="1"/>
</dbReference>
<comment type="caution">
    <text evidence="1">The sequence shown here is derived from an EMBL/GenBank/DDBJ whole genome shotgun (WGS) entry which is preliminary data.</text>
</comment>
<dbReference type="AlphaFoldDB" id="A0A933GPM7"/>
<dbReference type="SUPFAM" id="SSF52540">
    <property type="entry name" value="P-loop containing nucleoside triphosphate hydrolases"/>
    <property type="match status" value="1"/>
</dbReference>
<dbReference type="Gene3D" id="3.40.50.300">
    <property type="entry name" value="P-loop containing nucleotide triphosphate hydrolases"/>
    <property type="match status" value="1"/>
</dbReference>
<reference evidence="1" key="1">
    <citation type="submission" date="2020-07" db="EMBL/GenBank/DDBJ databases">
        <title>Huge and variable diversity of episymbiotic CPR bacteria and DPANN archaea in groundwater ecosystems.</title>
        <authorList>
            <person name="He C.Y."/>
            <person name="Keren R."/>
            <person name="Whittaker M."/>
            <person name="Farag I.F."/>
            <person name="Doudna J."/>
            <person name="Cate J.H.D."/>
            <person name="Banfield J.F."/>
        </authorList>
    </citation>
    <scope>NUCLEOTIDE SEQUENCE</scope>
    <source>
        <strain evidence="1">NC_groundwater_1482_Ag_S-0.65um_47_24</strain>
    </source>
</reference>
<dbReference type="Proteomes" id="UP000772181">
    <property type="component" value="Unassembled WGS sequence"/>
</dbReference>
<sequence>MTETNIKERLGTLIHPDEWLKLEAHAEPAIIENILPAQHGEYVLVSGRTGIGKSILMLNLFYCLGTGSPFFGFQCKKTRAGLLIMEGDKSNLRDRIQKVREKYPPTENIALNVSLETKPLEKNLDYYKETFDGCEVVMLDNLKQVTTSERLKNEYAATWITAFQKFLRDIGAVGILTHHVKKPNKNSLFEPGDVYELKGASEYVDDATTVILLERERQGRNDFGQFTPVKPDEVTLYFAKSRIADKTLEPINLVKNYETAGFDEVPN</sequence>
<organism evidence="1 2">
    <name type="scientific">Tectimicrobiota bacterium</name>
    <dbReference type="NCBI Taxonomy" id="2528274"/>
    <lineage>
        <taxon>Bacteria</taxon>
        <taxon>Pseudomonadati</taxon>
        <taxon>Nitrospinota/Tectimicrobiota group</taxon>
        <taxon>Candidatus Tectimicrobiota</taxon>
    </lineage>
</organism>
<evidence type="ECO:0000313" key="2">
    <source>
        <dbReference type="Proteomes" id="UP000772181"/>
    </source>
</evidence>
<proteinExistence type="predicted"/>
<dbReference type="InterPro" id="IPR027417">
    <property type="entry name" value="P-loop_NTPase"/>
</dbReference>